<proteinExistence type="predicted"/>
<comment type="caution">
    <text evidence="1">The sequence shown here is derived from an EMBL/GenBank/DDBJ whole genome shotgun (WGS) entry which is preliminary data.</text>
</comment>
<evidence type="ECO:0000313" key="2">
    <source>
        <dbReference type="Proteomes" id="UP000004319"/>
    </source>
</evidence>
<protein>
    <submittedName>
        <fullName evidence="1">Uncharacterized protein</fullName>
    </submittedName>
</protein>
<gene>
    <name evidence="1" type="ORF">ATPR_1118</name>
</gene>
<dbReference type="EMBL" id="BABS01000023">
    <property type="protein sequence ID" value="GAA08114.1"/>
    <property type="molecule type" value="Genomic_DNA"/>
</dbReference>
<name>F7VCL9_9PROT</name>
<dbReference type="Proteomes" id="UP000004319">
    <property type="component" value="Unassembled WGS sequence"/>
</dbReference>
<sequence>MVISLAFWRGGSVLSDVLPRSGLSCKLRRCRAAVRTA</sequence>
<dbReference type="AlphaFoldDB" id="F7VCL9"/>
<organism evidence="1 2">
    <name type="scientific">Acetobacter tropicalis NBRC 101654</name>
    <dbReference type="NCBI Taxonomy" id="749388"/>
    <lineage>
        <taxon>Bacteria</taxon>
        <taxon>Pseudomonadati</taxon>
        <taxon>Pseudomonadota</taxon>
        <taxon>Alphaproteobacteria</taxon>
        <taxon>Acetobacterales</taxon>
        <taxon>Acetobacteraceae</taxon>
        <taxon>Acetobacter</taxon>
    </lineage>
</organism>
<accession>F7VCL9</accession>
<evidence type="ECO:0000313" key="1">
    <source>
        <dbReference type="EMBL" id="GAA08114.1"/>
    </source>
</evidence>
<reference evidence="1 2" key="1">
    <citation type="journal article" date="2011" name="Biochem. Biophys. Res. Commun.">
        <title>Increased number of Arginine-based salt bridges contributes to the thermotolerance of thermotolerant acetic acid bacteria, Acetobacter tropicalis SKU1100.</title>
        <authorList>
            <person name="Matsutani M."/>
            <person name="Hirakawa H."/>
            <person name="Nishikura M."/>
            <person name="Soemphol W."/>
            <person name="Ali I.A.I."/>
            <person name="Yakushi T."/>
            <person name="Matsushita K."/>
        </authorList>
    </citation>
    <scope>NUCLEOTIDE SEQUENCE [LARGE SCALE GENOMIC DNA]</scope>
    <source>
        <strain evidence="1 2">NBRC 101654</strain>
    </source>
</reference>